<dbReference type="CDD" id="cd06170">
    <property type="entry name" value="LuxR_C_like"/>
    <property type="match status" value="1"/>
</dbReference>
<reference evidence="2 3" key="1">
    <citation type="submission" date="2018-11" db="EMBL/GenBank/DDBJ databases">
        <title>Sequencing the genomes of 1000 actinobacteria strains.</title>
        <authorList>
            <person name="Klenk H.-P."/>
        </authorList>
    </citation>
    <scope>NUCLEOTIDE SEQUENCE [LARGE SCALE GENOMIC DNA]</scope>
    <source>
        <strain evidence="2 3">DSM 44254</strain>
    </source>
</reference>
<dbReference type="EMBL" id="RJKE01000001">
    <property type="protein sequence ID" value="ROO91296.1"/>
    <property type="molecule type" value="Genomic_DNA"/>
</dbReference>
<dbReference type="InterPro" id="IPR016032">
    <property type="entry name" value="Sig_transdc_resp-reg_C-effctor"/>
</dbReference>
<dbReference type="GO" id="GO:0043531">
    <property type="term" value="F:ADP binding"/>
    <property type="evidence" value="ECO:0007669"/>
    <property type="project" value="InterPro"/>
</dbReference>
<dbReference type="SMART" id="SM00421">
    <property type="entry name" value="HTH_LUXR"/>
    <property type="match status" value="1"/>
</dbReference>
<dbReference type="InterPro" id="IPR000792">
    <property type="entry name" value="Tscrpt_reg_LuxR_C"/>
</dbReference>
<evidence type="ECO:0000313" key="2">
    <source>
        <dbReference type="EMBL" id="ROO91296.1"/>
    </source>
</evidence>
<dbReference type="SUPFAM" id="SSF52540">
    <property type="entry name" value="P-loop containing nucleoside triphosphate hydrolases"/>
    <property type="match status" value="1"/>
</dbReference>
<dbReference type="OrthoDB" id="3194665at2"/>
<protein>
    <submittedName>
        <fullName evidence="2">Putative ATPase</fullName>
    </submittedName>
</protein>
<dbReference type="PRINTS" id="PR00364">
    <property type="entry name" value="DISEASERSIST"/>
</dbReference>
<dbReference type="SUPFAM" id="SSF46894">
    <property type="entry name" value="C-terminal effector domain of the bipartite response regulators"/>
    <property type="match status" value="1"/>
</dbReference>
<feature type="domain" description="HTH luxR-type" evidence="1">
    <location>
        <begin position="672"/>
        <end position="737"/>
    </location>
</feature>
<dbReference type="InterPro" id="IPR036388">
    <property type="entry name" value="WH-like_DNA-bd_sf"/>
</dbReference>
<keyword evidence="3" id="KW-1185">Reference proteome</keyword>
<dbReference type="InterPro" id="IPR027417">
    <property type="entry name" value="P-loop_NTPase"/>
</dbReference>
<dbReference type="GO" id="GO:0006355">
    <property type="term" value="P:regulation of DNA-templated transcription"/>
    <property type="evidence" value="ECO:0007669"/>
    <property type="project" value="InterPro"/>
</dbReference>
<accession>A0A3N1DCU9</accession>
<dbReference type="PANTHER" id="PTHR47691">
    <property type="entry name" value="REGULATOR-RELATED"/>
    <property type="match status" value="1"/>
</dbReference>
<gene>
    <name evidence="2" type="ORF">EDD29_9049</name>
</gene>
<dbReference type="RefSeq" id="WP_148086309.1">
    <property type="nucleotide sequence ID" value="NZ_RJKE01000001.1"/>
</dbReference>
<dbReference type="SUPFAM" id="SSF48452">
    <property type="entry name" value="TPR-like"/>
    <property type="match status" value="1"/>
</dbReference>
<organism evidence="2 3">
    <name type="scientific">Actinocorallia herbida</name>
    <dbReference type="NCBI Taxonomy" id="58109"/>
    <lineage>
        <taxon>Bacteria</taxon>
        <taxon>Bacillati</taxon>
        <taxon>Actinomycetota</taxon>
        <taxon>Actinomycetes</taxon>
        <taxon>Streptosporangiales</taxon>
        <taxon>Thermomonosporaceae</taxon>
        <taxon>Actinocorallia</taxon>
    </lineage>
</organism>
<name>A0A3N1DCU9_9ACTN</name>
<dbReference type="Pfam" id="PF00196">
    <property type="entry name" value="GerE"/>
    <property type="match status" value="1"/>
</dbReference>
<dbReference type="PANTHER" id="PTHR47691:SF3">
    <property type="entry name" value="HTH-TYPE TRANSCRIPTIONAL REGULATOR RV0890C-RELATED"/>
    <property type="match status" value="1"/>
</dbReference>
<dbReference type="InterPro" id="IPR011990">
    <property type="entry name" value="TPR-like_helical_dom_sf"/>
</dbReference>
<dbReference type="InterPro" id="IPR058852">
    <property type="entry name" value="HTH_77"/>
</dbReference>
<evidence type="ECO:0000259" key="1">
    <source>
        <dbReference type="PROSITE" id="PS50043"/>
    </source>
</evidence>
<sequence>MHEPSPVAAGNLPAPASRLIGRRREVADVRRLLAGSRLLTLTGVGGVGKTRVALAAAADLADAAPDGVWFVELSALRDEGLLAYAVRAGLGLRDRDLRAPVAVLRDHLSGRRALLVLDTCEHLVGACGELVSGLLAAAPGLRVLATSRQPLRVPGERTLALAPLPPGDHAVTLFHTLAAEADPGFDRDRDLAVALCERLDGLPLAIELAAVRLRTLTVRQLVARLDDRFRLLEEPGREGRHGNLRTAVGWSHELCEPRERLLWARLSVFNGDFDLEGAEHVCADGTLPAEAVLDVLAGLVDKSIVVREPGGERFRMLDTVREYGATWLAGLGEEPALRRRHRDHFLEMARRFDEGWAGAEQYAWFDRMNAEFSNLRAALDFSLADPEEEEAGYELARRLRYLWVACGYVREGAYYLDKVLERRPSCTDVRTVRHWLSAFLGVLPPESVFGLWAEASERAAPEERGWFAYNCGNALFTVGDLEAALGWYARGCALFAEAGGAMPGLALSMVGHAACLLRTGHPEKAIVLLEEQRALCARSGDVYARSFGDWMQAMAELAVGRADLAGARLRAAVVVKRRLSDHLGVAMAVDAFAAIALAQDDPERAAALLGGVQRMRDDYGMGPGLTEYVEDRAVCEAKTRELLGPRAFHTAFTAGTRRSLDETVAYALGDGEAASRPALTPRQREIALLVAAGLSNRQIGERLTIAKKTVDSHVEQILSKLGFGSRAQVAAWIGRGGR</sequence>
<evidence type="ECO:0000313" key="3">
    <source>
        <dbReference type="Proteomes" id="UP000272400"/>
    </source>
</evidence>
<dbReference type="Gene3D" id="3.40.50.300">
    <property type="entry name" value="P-loop containing nucleotide triphosphate hydrolases"/>
    <property type="match status" value="1"/>
</dbReference>
<dbReference type="Gene3D" id="1.10.10.10">
    <property type="entry name" value="Winged helix-like DNA-binding domain superfamily/Winged helix DNA-binding domain"/>
    <property type="match status" value="1"/>
</dbReference>
<dbReference type="GO" id="GO:0003677">
    <property type="term" value="F:DNA binding"/>
    <property type="evidence" value="ECO:0007669"/>
    <property type="project" value="InterPro"/>
</dbReference>
<dbReference type="Pfam" id="PF25872">
    <property type="entry name" value="HTH_77"/>
    <property type="match status" value="1"/>
</dbReference>
<dbReference type="PROSITE" id="PS50043">
    <property type="entry name" value="HTH_LUXR_2"/>
    <property type="match status" value="1"/>
</dbReference>
<comment type="caution">
    <text evidence="2">The sequence shown here is derived from an EMBL/GenBank/DDBJ whole genome shotgun (WGS) entry which is preliminary data.</text>
</comment>
<dbReference type="Gene3D" id="1.25.40.10">
    <property type="entry name" value="Tetratricopeptide repeat domain"/>
    <property type="match status" value="1"/>
</dbReference>
<dbReference type="AlphaFoldDB" id="A0A3N1DCU9"/>
<proteinExistence type="predicted"/>
<dbReference type="PRINTS" id="PR00038">
    <property type="entry name" value="HTHLUXR"/>
</dbReference>
<dbReference type="Proteomes" id="UP000272400">
    <property type="component" value="Unassembled WGS sequence"/>
</dbReference>